<gene>
    <name evidence="2" type="ORF">UFOPK3268_00711</name>
    <name evidence="3" type="ORF">UFOPK3752_00646</name>
    <name evidence="4" type="ORF">UFOPK4150_00071</name>
</gene>
<accession>A0A6J7ITF5</accession>
<evidence type="ECO:0000313" key="4">
    <source>
        <dbReference type="EMBL" id="CAB5018127.1"/>
    </source>
</evidence>
<dbReference type="EMBL" id="CAFBPU010000001">
    <property type="protein sequence ID" value="CAB5018127.1"/>
    <property type="molecule type" value="Genomic_DNA"/>
</dbReference>
<protein>
    <submittedName>
        <fullName evidence="3">Unannotated protein</fullName>
    </submittedName>
</protein>
<proteinExistence type="predicted"/>
<sequence>MLGLLLPIMFGVPMSQASTPVSASMSAAAPAAIPVPTSRTFGVAIDAPADYQAQTLCTPAPKPGAKKLATLLVSTYGPYSVGIARDCSIGATSEHKEGRALDWMITSKIASQNAKAEAFLSWLLATDANGNEAAMARRLGVMYIGWKNQFWAGYEIGRGWTDLKGCTTDPAKKASSYDTFCHRNHVHISLTWDGAAALTSFWTGVALAPACRAGWGGGAPASEGGTDLIPVTPVRVLTSSSGLGLDAPCRLAASPSWSPGRGDLVVPVVGRGEVPADGVAAVAVRVSVVRGSAPLPTISVRSTDTSPYLPVTTALSTAAYSSTVVVPVARDGTIRLAIDRGAADVIADVVGWAPTPDPVPAPDPSAPAALVAASGTTHLVRATVVYDGTATPLAPGETRAINLAGVAGIPPSGLAGLAVSLTVDPTTTVDSIGVYGSTTRTSVGMLRTSTSAVRVTQLLVPTSTGVLTLRNMGASAAPVRLVLNAWFSDAATGGGRHLTLRTSPARVVDSTRAVGLAGPVLNGLSRLVTLTGSAYVPAGVRGVLLAVSAYGGSTDGILSIGSSGMIPVLSLTRGQWTYETVFVPLSSSGRVAVRTASLGTQVRMSVVGFVA</sequence>
<dbReference type="EMBL" id="CAFBND010000018">
    <property type="protein sequence ID" value="CAB4934498.1"/>
    <property type="molecule type" value="Genomic_DNA"/>
</dbReference>
<reference evidence="3" key="1">
    <citation type="submission" date="2020-05" db="EMBL/GenBank/DDBJ databases">
        <authorList>
            <person name="Chiriac C."/>
            <person name="Salcher M."/>
            <person name="Ghai R."/>
            <person name="Kavagutti S V."/>
        </authorList>
    </citation>
    <scope>NUCLEOTIDE SEQUENCE</scope>
</reference>
<dbReference type="AlphaFoldDB" id="A0A6J7ITF5"/>
<dbReference type="InterPro" id="IPR058593">
    <property type="entry name" value="ARB_07466-like_C"/>
</dbReference>
<dbReference type="Pfam" id="PF26571">
    <property type="entry name" value="VldE"/>
    <property type="match status" value="1"/>
</dbReference>
<dbReference type="EMBL" id="CAFBIZ010000073">
    <property type="protein sequence ID" value="CAB4849082.1"/>
    <property type="molecule type" value="Genomic_DNA"/>
</dbReference>
<evidence type="ECO:0000313" key="3">
    <source>
        <dbReference type="EMBL" id="CAB4934498.1"/>
    </source>
</evidence>
<name>A0A6J7ITF5_9ZZZZ</name>
<evidence type="ECO:0000313" key="2">
    <source>
        <dbReference type="EMBL" id="CAB4849082.1"/>
    </source>
</evidence>
<organism evidence="3">
    <name type="scientific">freshwater metagenome</name>
    <dbReference type="NCBI Taxonomy" id="449393"/>
    <lineage>
        <taxon>unclassified sequences</taxon>
        <taxon>metagenomes</taxon>
        <taxon>ecological metagenomes</taxon>
    </lineage>
</organism>
<evidence type="ECO:0000259" key="1">
    <source>
        <dbReference type="Pfam" id="PF26571"/>
    </source>
</evidence>
<feature type="domain" description="ARB-07466-like C-terminal" evidence="1">
    <location>
        <begin position="61"/>
        <end position="167"/>
    </location>
</feature>